<evidence type="ECO:0000259" key="2">
    <source>
        <dbReference type="Pfam" id="PF07727"/>
    </source>
</evidence>
<dbReference type="InterPro" id="IPR013103">
    <property type="entry name" value="RVT_2"/>
</dbReference>
<evidence type="ECO:0000256" key="1">
    <source>
        <dbReference type="SAM" id="MobiDB-lite"/>
    </source>
</evidence>
<dbReference type="AlphaFoldDB" id="F0WSJ5"/>
<evidence type="ECO:0000313" key="3">
    <source>
        <dbReference type="EMBL" id="CCA24321.1"/>
    </source>
</evidence>
<protein>
    <submittedName>
        <fullName evidence="3">Putative polyprotein</fullName>
    </submittedName>
</protein>
<name>F0WSJ5_9STRA</name>
<dbReference type="InterPro" id="IPR043502">
    <property type="entry name" value="DNA/RNA_pol_sf"/>
</dbReference>
<reference evidence="3" key="2">
    <citation type="submission" date="2011-02" db="EMBL/GenBank/DDBJ databases">
        <authorList>
            <person name="MacLean D."/>
        </authorList>
    </citation>
    <scope>NUCLEOTIDE SEQUENCE</scope>
</reference>
<reference evidence="3" key="1">
    <citation type="journal article" date="2011" name="PLoS Biol.">
        <title>Gene gain and loss during evolution of obligate parasitism in the white rust pathogen of Arabidopsis thaliana.</title>
        <authorList>
            <person name="Kemen E."/>
            <person name="Gardiner A."/>
            <person name="Schultz-Larsen T."/>
            <person name="Kemen A.C."/>
            <person name="Balmuth A.L."/>
            <person name="Robert-Seilaniantz A."/>
            <person name="Bailey K."/>
            <person name="Holub E."/>
            <person name="Studholme D.J."/>
            <person name="Maclean D."/>
            <person name="Jones J.D."/>
        </authorList>
    </citation>
    <scope>NUCLEOTIDE SEQUENCE</scope>
</reference>
<dbReference type="Pfam" id="PF07727">
    <property type="entry name" value="RVT_2"/>
    <property type="match status" value="1"/>
</dbReference>
<feature type="region of interest" description="Disordered" evidence="1">
    <location>
        <begin position="169"/>
        <end position="197"/>
    </location>
</feature>
<dbReference type="SUPFAM" id="SSF56672">
    <property type="entry name" value="DNA/RNA polymerases"/>
    <property type="match status" value="1"/>
</dbReference>
<proteinExistence type="predicted"/>
<sequence>MLLSTCCASGYIIGQLDVDTAYLNAEIKEKVYLEVPKGLKMGSKFVLKLNRALYGLKQAANAWNTTIHNALIKMEFQAFGADRCIYKKEDSDGWIYVCLYVDDMIVAAKSTTMVNNVKHQISQRFQSKDLGSVKYLLGMEINYDHKKREMSITQQKYLKLTAEHFKQSQARVTENPCDPSLKLPGEDSPKTPEEKEIMKRTPPDVAFAVSQLGRFASGPGQQHWKAAIKVLRYLNSTITFGIHYNRNEAPNQIPAYSDADWGNNLDDRMSVSGVLILPNGGPVVFKSKYQLTVALSTSEAEFMALSMCTQYVLWA</sequence>
<dbReference type="PANTHER" id="PTHR11439:SF440">
    <property type="entry name" value="INTEGRASE CATALYTIC DOMAIN-CONTAINING PROTEIN"/>
    <property type="match status" value="1"/>
</dbReference>
<organism evidence="3">
    <name type="scientific">Albugo laibachii Nc14</name>
    <dbReference type="NCBI Taxonomy" id="890382"/>
    <lineage>
        <taxon>Eukaryota</taxon>
        <taxon>Sar</taxon>
        <taxon>Stramenopiles</taxon>
        <taxon>Oomycota</taxon>
        <taxon>Peronosporomycetes</taxon>
        <taxon>Albuginales</taxon>
        <taxon>Albuginaceae</taxon>
        <taxon>Albugo</taxon>
    </lineage>
</organism>
<gene>
    <name evidence="3" type="primary">AlNc14C233G9340</name>
    <name evidence="3" type="ORF">ALNC14_104650</name>
</gene>
<dbReference type="CDD" id="cd09272">
    <property type="entry name" value="RNase_HI_RT_Ty1"/>
    <property type="match status" value="1"/>
</dbReference>
<accession>F0WSJ5</accession>
<feature type="compositionally biased region" description="Basic and acidic residues" evidence="1">
    <location>
        <begin position="184"/>
        <end position="197"/>
    </location>
</feature>
<feature type="domain" description="Reverse transcriptase Ty1/copia-type" evidence="2">
    <location>
        <begin position="2"/>
        <end position="173"/>
    </location>
</feature>
<dbReference type="EMBL" id="FR824278">
    <property type="protein sequence ID" value="CCA24321.1"/>
    <property type="molecule type" value="Genomic_DNA"/>
</dbReference>
<dbReference type="PANTHER" id="PTHR11439">
    <property type="entry name" value="GAG-POL-RELATED RETROTRANSPOSON"/>
    <property type="match status" value="1"/>
</dbReference>
<dbReference type="HOGENOM" id="CLU_001650_21_0_1"/>